<reference evidence="1" key="1">
    <citation type="submission" date="2019-06" db="EMBL/GenBank/DDBJ databases">
        <authorList>
            <person name="Zheng W."/>
        </authorList>
    </citation>
    <scope>NUCLEOTIDE SEQUENCE</scope>
    <source>
        <strain evidence="1">QDHG01</strain>
    </source>
</reference>
<gene>
    <name evidence="1" type="ORF">FGO68_gene13479</name>
</gene>
<dbReference type="EMBL" id="RRYP01003943">
    <property type="protein sequence ID" value="TNV83319.1"/>
    <property type="molecule type" value="Genomic_DNA"/>
</dbReference>
<protein>
    <submittedName>
        <fullName evidence="1">Uncharacterized protein</fullName>
    </submittedName>
</protein>
<accession>A0A8J8P015</accession>
<dbReference type="Proteomes" id="UP000785679">
    <property type="component" value="Unassembled WGS sequence"/>
</dbReference>
<evidence type="ECO:0000313" key="2">
    <source>
        <dbReference type="Proteomes" id="UP000785679"/>
    </source>
</evidence>
<sequence>MGFLAKQVMAKPKESMTFCQALKLPIYLIIQIGQKIFWNWQPLVKIQSKALGKSCSYQIKLLMMMQNSTNLLTIQEEKSLQRSMYCSKLKLKKTQANF</sequence>
<keyword evidence="2" id="KW-1185">Reference proteome</keyword>
<proteinExistence type="predicted"/>
<comment type="caution">
    <text evidence="1">The sequence shown here is derived from an EMBL/GenBank/DDBJ whole genome shotgun (WGS) entry which is preliminary data.</text>
</comment>
<name>A0A8J8P015_HALGN</name>
<dbReference type="AlphaFoldDB" id="A0A8J8P015"/>
<evidence type="ECO:0000313" key="1">
    <source>
        <dbReference type="EMBL" id="TNV83319.1"/>
    </source>
</evidence>
<organism evidence="1 2">
    <name type="scientific">Halteria grandinella</name>
    <dbReference type="NCBI Taxonomy" id="5974"/>
    <lineage>
        <taxon>Eukaryota</taxon>
        <taxon>Sar</taxon>
        <taxon>Alveolata</taxon>
        <taxon>Ciliophora</taxon>
        <taxon>Intramacronucleata</taxon>
        <taxon>Spirotrichea</taxon>
        <taxon>Stichotrichia</taxon>
        <taxon>Sporadotrichida</taxon>
        <taxon>Halteriidae</taxon>
        <taxon>Halteria</taxon>
    </lineage>
</organism>